<feature type="transmembrane region" description="Helical" evidence="2">
    <location>
        <begin position="84"/>
        <end position="101"/>
    </location>
</feature>
<sequence>MERKSLPSLLESKREYTYEEAFRIYDEAGRAACAEENRKIAQQNAKRQEEVNNRNKDRESQAQEKNAQAESEARMLNSKAKKARLIKVAIISFIIALVLSITAEEGSVFLIVLPISFIILMFIIKPKYHWANHEEAEKEELSEIASKNYTFLPSGTIQCSSCGTKTKIDTKDATSTCPNCRSEIFVISNMEDNVTVKTMARSKT</sequence>
<keyword evidence="2" id="KW-0812">Transmembrane</keyword>
<accession>A0A850TBN0</accession>
<feature type="transmembrane region" description="Helical" evidence="2">
    <location>
        <begin position="107"/>
        <end position="124"/>
    </location>
</feature>
<keyword evidence="2" id="KW-1133">Transmembrane helix</keyword>
<protein>
    <submittedName>
        <fullName evidence="3">Uncharacterized protein</fullName>
    </submittedName>
</protein>
<evidence type="ECO:0000256" key="1">
    <source>
        <dbReference type="SAM" id="MobiDB-lite"/>
    </source>
</evidence>
<evidence type="ECO:0000313" key="3">
    <source>
        <dbReference type="EMBL" id="NWH06845.1"/>
    </source>
</evidence>
<proteinExistence type="predicted"/>
<comment type="caution">
    <text evidence="3">The sequence shown here is derived from an EMBL/GenBank/DDBJ whole genome shotgun (WGS) entry which is preliminary data.</text>
</comment>
<keyword evidence="4" id="KW-1185">Reference proteome</keyword>
<evidence type="ECO:0000313" key="4">
    <source>
        <dbReference type="Proteomes" id="UP000553343"/>
    </source>
</evidence>
<dbReference type="RefSeq" id="WP_178368293.1">
    <property type="nucleotide sequence ID" value="NZ_JACADJ010000125.1"/>
</dbReference>
<evidence type="ECO:0000256" key="2">
    <source>
        <dbReference type="SAM" id="Phobius"/>
    </source>
</evidence>
<reference evidence="3 4" key="1">
    <citation type="submission" date="2020-06" db="EMBL/GenBank/DDBJ databases">
        <title>High-quality draft genome of sulfate reducer Desulfobacter latus type strain AcrS2 isolated from marine sediment.</title>
        <authorList>
            <person name="Hoppe M."/>
            <person name="Larsen C.K."/>
            <person name="Marshall I.P.G."/>
            <person name="Schramm A."/>
            <person name="Marietou A.G."/>
        </authorList>
    </citation>
    <scope>NUCLEOTIDE SEQUENCE [LARGE SCALE GENOMIC DNA]</scope>
    <source>
        <strain evidence="3 4">AcRS2</strain>
    </source>
</reference>
<keyword evidence="2" id="KW-0472">Membrane</keyword>
<dbReference type="EMBL" id="JACADJ010000125">
    <property type="protein sequence ID" value="NWH06845.1"/>
    <property type="molecule type" value="Genomic_DNA"/>
</dbReference>
<gene>
    <name evidence="3" type="ORF">HXW94_17995</name>
</gene>
<organism evidence="3 4">
    <name type="scientific">Desulfobacter latus</name>
    <dbReference type="NCBI Taxonomy" id="2292"/>
    <lineage>
        <taxon>Bacteria</taxon>
        <taxon>Pseudomonadati</taxon>
        <taxon>Thermodesulfobacteriota</taxon>
        <taxon>Desulfobacteria</taxon>
        <taxon>Desulfobacterales</taxon>
        <taxon>Desulfobacteraceae</taxon>
        <taxon>Desulfobacter</taxon>
    </lineage>
</organism>
<feature type="region of interest" description="Disordered" evidence="1">
    <location>
        <begin position="41"/>
        <end position="73"/>
    </location>
</feature>
<dbReference type="AlphaFoldDB" id="A0A850TBN0"/>
<feature type="compositionally biased region" description="Basic and acidic residues" evidence="1">
    <location>
        <begin position="46"/>
        <end position="62"/>
    </location>
</feature>
<dbReference type="Proteomes" id="UP000553343">
    <property type="component" value="Unassembled WGS sequence"/>
</dbReference>
<name>A0A850TBN0_9BACT</name>